<dbReference type="Gene3D" id="3.40.30.10">
    <property type="entry name" value="Glutaredoxin"/>
    <property type="match status" value="1"/>
</dbReference>
<dbReference type="Gene3D" id="1.25.40.10">
    <property type="entry name" value="Tetratricopeptide repeat domain"/>
    <property type="match status" value="1"/>
</dbReference>
<dbReference type="RefSeq" id="WP_040085621.1">
    <property type="nucleotide sequence ID" value="NZ_BCSU01000002.1"/>
</dbReference>
<keyword evidence="3" id="KW-1185">Reference proteome</keyword>
<dbReference type="Pfam" id="PF14561">
    <property type="entry name" value="TPR_20"/>
    <property type="match status" value="1"/>
</dbReference>
<reference evidence="2 3" key="1">
    <citation type="submission" date="2013-04" db="EMBL/GenBank/DDBJ databases">
        <title>Complete genome sequence of Corynebacterium humireducens DSM 45392(T), isolated from a wastewater-fed microbial fuel cell.</title>
        <authorList>
            <person name="Ruckert C."/>
            <person name="Albersmeier A."/>
            <person name="Kalinowski J."/>
        </authorList>
    </citation>
    <scope>NUCLEOTIDE SEQUENCE [LARGE SCALE GENOMIC DNA]</scope>
    <source>
        <strain evidence="3">MFC-5</strain>
    </source>
</reference>
<dbReference type="PROSITE" id="PS51352">
    <property type="entry name" value="THIOREDOXIN_2"/>
    <property type="match status" value="1"/>
</dbReference>
<dbReference type="HOGENOM" id="CLU_046120_0_1_11"/>
<proteinExistence type="predicted"/>
<feature type="domain" description="Thioredoxin" evidence="1">
    <location>
        <begin position="21"/>
        <end position="149"/>
    </location>
</feature>
<dbReference type="InterPro" id="IPR036249">
    <property type="entry name" value="Thioredoxin-like_sf"/>
</dbReference>
<gene>
    <name evidence="2" type="ORF">B842_05465</name>
</gene>
<dbReference type="SUPFAM" id="SSF52833">
    <property type="entry name" value="Thioredoxin-like"/>
    <property type="match status" value="1"/>
</dbReference>
<dbReference type="AlphaFoldDB" id="A0A0B5DB39"/>
<evidence type="ECO:0000313" key="3">
    <source>
        <dbReference type="Proteomes" id="UP000031524"/>
    </source>
</evidence>
<evidence type="ECO:0000259" key="1">
    <source>
        <dbReference type="PROSITE" id="PS51352"/>
    </source>
</evidence>
<accession>A0A0B5DB39</accession>
<dbReference type="InterPro" id="IPR013766">
    <property type="entry name" value="Thioredoxin_domain"/>
</dbReference>
<sequence>MNTPHRYVSGAIDLGEVKARAEAREQAAAAAARPHTGSGPAPFLTVTVENFETEIVRRSLEVPVVVLVGSPRSPESEQLRIDLENLATAAGLAYIVGYVDADVTPQVAQAFGVQVLPTVIALGGGRPMTQFEGAQPIDSLRQWLDTLVEQVGPQLSGLQETEEEVPEDPRLQDALAALNTGDFDAAIAVYDEILTENPGDTDIAQARDTAKLLKRLDPQNRTEDPVAAADAAPEDVEKQFTAADAEVVAGTPERAFERLIALMTAVPGEKLRVRDRLVELFALFDAADPRVTAARTQMASALF</sequence>
<dbReference type="GO" id="GO:0006950">
    <property type="term" value="P:response to stress"/>
    <property type="evidence" value="ECO:0007669"/>
    <property type="project" value="UniProtKB-ARBA"/>
</dbReference>
<organism evidence="2 3">
    <name type="scientific">Corynebacterium humireducens NBRC 106098 = DSM 45392</name>
    <dbReference type="NCBI Taxonomy" id="1223515"/>
    <lineage>
        <taxon>Bacteria</taxon>
        <taxon>Bacillati</taxon>
        <taxon>Actinomycetota</taxon>
        <taxon>Actinomycetes</taxon>
        <taxon>Mycobacteriales</taxon>
        <taxon>Corynebacteriaceae</taxon>
        <taxon>Corynebacterium</taxon>
    </lineage>
</organism>
<evidence type="ECO:0000313" key="2">
    <source>
        <dbReference type="EMBL" id="AJE32944.1"/>
    </source>
</evidence>
<dbReference type="STRING" id="1223515.B842_05465"/>
<dbReference type="Proteomes" id="UP000031524">
    <property type="component" value="Chromosome"/>
</dbReference>
<dbReference type="Pfam" id="PF00085">
    <property type="entry name" value="Thioredoxin"/>
    <property type="match status" value="1"/>
</dbReference>
<name>A0A0B5DB39_9CORY</name>
<dbReference type="InterPro" id="IPR011990">
    <property type="entry name" value="TPR-like_helical_dom_sf"/>
</dbReference>
<dbReference type="EMBL" id="CP005286">
    <property type="protein sequence ID" value="AJE32944.1"/>
    <property type="molecule type" value="Genomic_DNA"/>
</dbReference>
<dbReference type="OrthoDB" id="5181746at2"/>
<dbReference type="KEGG" id="chm:B842_05465"/>
<dbReference type="CDD" id="cd02956">
    <property type="entry name" value="ybbN"/>
    <property type="match status" value="1"/>
</dbReference>
<protein>
    <recommendedName>
        <fullName evidence="1">Thioredoxin domain-containing protein</fullName>
    </recommendedName>
</protein>